<feature type="compositionally biased region" description="Pro residues" evidence="1">
    <location>
        <begin position="135"/>
        <end position="144"/>
    </location>
</feature>
<feature type="compositionally biased region" description="Pro residues" evidence="1">
    <location>
        <begin position="91"/>
        <end position="102"/>
    </location>
</feature>
<proteinExistence type="predicted"/>
<dbReference type="EMBL" id="SGJD01002847">
    <property type="protein sequence ID" value="KAB0394265.1"/>
    <property type="molecule type" value="Genomic_DNA"/>
</dbReference>
<accession>A0A643C3A1</accession>
<gene>
    <name evidence="2" type="ORF">E2I00_007179</name>
</gene>
<organism evidence="2 3">
    <name type="scientific">Balaenoptera physalus</name>
    <name type="common">Fin whale</name>
    <name type="synonym">Balaena physalus</name>
    <dbReference type="NCBI Taxonomy" id="9770"/>
    <lineage>
        <taxon>Eukaryota</taxon>
        <taxon>Metazoa</taxon>
        <taxon>Chordata</taxon>
        <taxon>Craniata</taxon>
        <taxon>Vertebrata</taxon>
        <taxon>Euteleostomi</taxon>
        <taxon>Mammalia</taxon>
        <taxon>Eutheria</taxon>
        <taxon>Laurasiatheria</taxon>
        <taxon>Artiodactyla</taxon>
        <taxon>Whippomorpha</taxon>
        <taxon>Cetacea</taxon>
        <taxon>Mysticeti</taxon>
        <taxon>Balaenopteridae</taxon>
        <taxon>Balaenoptera</taxon>
    </lineage>
</organism>
<evidence type="ECO:0000313" key="3">
    <source>
        <dbReference type="Proteomes" id="UP000437017"/>
    </source>
</evidence>
<name>A0A643C3A1_BALPH</name>
<feature type="non-terminal residue" evidence="2">
    <location>
        <position position="144"/>
    </location>
</feature>
<evidence type="ECO:0000256" key="1">
    <source>
        <dbReference type="SAM" id="MobiDB-lite"/>
    </source>
</evidence>
<dbReference type="AlphaFoldDB" id="A0A643C3A1"/>
<evidence type="ECO:0000313" key="2">
    <source>
        <dbReference type="EMBL" id="KAB0394265.1"/>
    </source>
</evidence>
<dbReference type="Proteomes" id="UP000437017">
    <property type="component" value="Unassembled WGS sequence"/>
</dbReference>
<feature type="region of interest" description="Disordered" evidence="1">
    <location>
        <begin position="82"/>
        <end position="144"/>
    </location>
</feature>
<protein>
    <submittedName>
        <fullName evidence="2">Uncharacterized protein</fullName>
    </submittedName>
</protein>
<reference evidence="2 3" key="1">
    <citation type="journal article" date="2019" name="PLoS ONE">
        <title>Genomic analyses reveal an absence of contemporary introgressive admixture between fin whales and blue whales, despite known hybrids.</title>
        <authorList>
            <person name="Westbury M.V."/>
            <person name="Petersen B."/>
            <person name="Lorenzen E.D."/>
        </authorList>
    </citation>
    <scope>NUCLEOTIDE SEQUENCE [LARGE SCALE GENOMIC DNA]</scope>
    <source>
        <strain evidence="2">FinWhale-01</strain>
    </source>
</reference>
<sequence>ELESQVLGSQELESQVLESQELESQVLESLVLESQVLESQGLCHQLQLLKQQPKQPNSGPEAEWELEVFPLSASVLGAFLASVSESEQQPKQPPPRQPPPRQPRSVLQEQEPWEGWCQVPEEKYQGQGSRQLQPPKQPPKLPSL</sequence>
<feature type="non-terminal residue" evidence="2">
    <location>
        <position position="1"/>
    </location>
</feature>
<keyword evidence="3" id="KW-1185">Reference proteome</keyword>
<comment type="caution">
    <text evidence="2">The sequence shown here is derived from an EMBL/GenBank/DDBJ whole genome shotgun (WGS) entry which is preliminary data.</text>
</comment>
<dbReference type="OrthoDB" id="10637146at2759"/>